<evidence type="ECO:0000256" key="1">
    <source>
        <dbReference type="ARBA" id="ARBA00022603"/>
    </source>
</evidence>
<keyword evidence="2 3" id="KW-0808">Transferase</keyword>
<accession>A0A5R8K985</accession>
<evidence type="ECO:0000313" key="4">
    <source>
        <dbReference type="Proteomes" id="UP000306196"/>
    </source>
</evidence>
<dbReference type="OrthoDB" id="9803017at2"/>
<dbReference type="EC" id="2.1.1.171" evidence="3"/>
<proteinExistence type="predicted"/>
<dbReference type="PANTHER" id="PTHR43542">
    <property type="entry name" value="METHYLTRANSFERASE"/>
    <property type="match status" value="1"/>
</dbReference>
<protein>
    <submittedName>
        <fullName evidence="3">16S rRNA (Guanine(966)-N(2))-methyltransferase RsmD</fullName>
        <ecNumber evidence="3">2.1.1.171</ecNumber>
    </submittedName>
</protein>
<comment type="caution">
    <text evidence="3">The sequence shown here is derived from an EMBL/GenBank/DDBJ whole genome shotgun (WGS) entry which is preliminary data.</text>
</comment>
<dbReference type="GO" id="GO:0052913">
    <property type="term" value="F:16S rRNA (guanine(966)-N(2))-methyltransferase activity"/>
    <property type="evidence" value="ECO:0007669"/>
    <property type="project" value="UniProtKB-EC"/>
</dbReference>
<dbReference type="CDD" id="cd02440">
    <property type="entry name" value="AdoMet_MTases"/>
    <property type="match status" value="1"/>
</dbReference>
<dbReference type="RefSeq" id="WP_138088586.1">
    <property type="nucleotide sequence ID" value="NZ_VAUV01000024.1"/>
</dbReference>
<dbReference type="EMBL" id="VAUV01000024">
    <property type="protein sequence ID" value="TLD68495.1"/>
    <property type="molecule type" value="Genomic_DNA"/>
</dbReference>
<evidence type="ECO:0000256" key="2">
    <source>
        <dbReference type="ARBA" id="ARBA00022679"/>
    </source>
</evidence>
<gene>
    <name evidence="3" type="primary">rsmD</name>
    <name evidence="3" type="ORF">FEM03_22600</name>
</gene>
<dbReference type="Gene3D" id="3.40.50.150">
    <property type="entry name" value="Vaccinia Virus protein VP39"/>
    <property type="match status" value="1"/>
</dbReference>
<keyword evidence="4" id="KW-1185">Reference proteome</keyword>
<dbReference type="InterPro" id="IPR029063">
    <property type="entry name" value="SAM-dependent_MTases_sf"/>
</dbReference>
<dbReference type="Pfam" id="PF03602">
    <property type="entry name" value="Cons_hypoth95"/>
    <property type="match status" value="1"/>
</dbReference>
<keyword evidence="1 3" id="KW-0489">Methyltransferase</keyword>
<dbReference type="PANTHER" id="PTHR43542:SF1">
    <property type="entry name" value="METHYLTRANSFERASE"/>
    <property type="match status" value="1"/>
</dbReference>
<reference evidence="3 4" key="1">
    <citation type="submission" date="2019-05" db="EMBL/GenBank/DDBJ databases">
        <title>Verrucobacter flavum gen. nov., sp. nov. a new member of the family Verrucomicrobiaceae.</title>
        <authorList>
            <person name="Szuroczki S."/>
            <person name="Abbaszade G."/>
            <person name="Szabo A."/>
            <person name="Felfoldi T."/>
            <person name="Schumann P."/>
            <person name="Boka K."/>
            <person name="Keki Z."/>
            <person name="Toumi M."/>
            <person name="Toth E."/>
        </authorList>
    </citation>
    <scope>NUCLEOTIDE SEQUENCE [LARGE SCALE GENOMIC DNA]</scope>
    <source>
        <strain evidence="3 4">MG-N-17</strain>
    </source>
</reference>
<dbReference type="PROSITE" id="PS00092">
    <property type="entry name" value="N6_MTASE"/>
    <property type="match status" value="1"/>
</dbReference>
<dbReference type="InterPro" id="IPR002052">
    <property type="entry name" value="DNA_methylase_N6_adenine_CS"/>
</dbReference>
<dbReference type="Proteomes" id="UP000306196">
    <property type="component" value="Unassembled WGS sequence"/>
</dbReference>
<dbReference type="NCBIfam" id="TIGR00095">
    <property type="entry name" value="16S rRNA (guanine(966)-N(2))-methyltransferase RsmD"/>
    <property type="match status" value="1"/>
</dbReference>
<dbReference type="GO" id="GO:0003676">
    <property type="term" value="F:nucleic acid binding"/>
    <property type="evidence" value="ECO:0007669"/>
    <property type="project" value="InterPro"/>
</dbReference>
<organism evidence="3 4">
    <name type="scientific">Phragmitibacter flavus</name>
    <dbReference type="NCBI Taxonomy" id="2576071"/>
    <lineage>
        <taxon>Bacteria</taxon>
        <taxon>Pseudomonadati</taxon>
        <taxon>Verrucomicrobiota</taxon>
        <taxon>Verrucomicrobiia</taxon>
        <taxon>Verrucomicrobiales</taxon>
        <taxon>Verrucomicrobiaceae</taxon>
        <taxon>Phragmitibacter</taxon>
    </lineage>
</organism>
<name>A0A5R8K985_9BACT</name>
<dbReference type="InterPro" id="IPR004398">
    <property type="entry name" value="RNA_MeTrfase_RsmD"/>
</dbReference>
<dbReference type="PIRSF" id="PIRSF004553">
    <property type="entry name" value="CHP00095"/>
    <property type="match status" value="1"/>
</dbReference>
<sequence length="205" mass="21744">MRIISGSAGGIPIKVPPLVARPTTDRVREALFSMLGGSCEDLKVLDLFAGSGALGLEALSRGAKEARFVEQHGGAAGIISENLLKTRLQGGQVMKAEVFATLRRLAQEGSTFDLVFADPPYAKLPGEVNLAETLLANEDLRSLLAGGGSFVLECMATKKPLAGIEHWQVVRDRVYGSTRILILTLHLILPTATDPDGEIPSAADL</sequence>
<dbReference type="SUPFAM" id="SSF53335">
    <property type="entry name" value="S-adenosyl-L-methionine-dependent methyltransferases"/>
    <property type="match status" value="1"/>
</dbReference>
<dbReference type="AlphaFoldDB" id="A0A5R8K985"/>
<evidence type="ECO:0000313" key="3">
    <source>
        <dbReference type="EMBL" id="TLD68495.1"/>
    </source>
</evidence>